<dbReference type="NCBIfam" id="NF011101">
    <property type="entry name" value="PRK14528.1"/>
    <property type="match status" value="1"/>
</dbReference>
<accession>A0A6M1TCM5</accession>
<proteinExistence type="inferred from homology"/>
<comment type="function">
    <text evidence="5">Catalyzes the reversible transfer of the terminal phosphate group between ATP and AMP. Plays an important role in cellular energy homeostasis and in adenine nucleotide metabolism.</text>
</comment>
<dbReference type="PROSITE" id="PS00113">
    <property type="entry name" value="ADENYLATE_KINASE"/>
    <property type="match status" value="1"/>
</dbReference>
<dbReference type="HAMAP" id="MF_00235">
    <property type="entry name" value="Adenylate_kinase_Adk"/>
    <property type="match status" value="1"/>
</dbReference>
<comment type="caution">
    <text evidence="5">Lacks conserved residue(s) required for the propagation of feature annotation.</text>
</comment>
<dbReference type="UniPathway" id="UPA00588">
    <property type="reaction ID" value="UER00649"/>
</dbReference>
<evidence type="ECO:0000256" key="3">
    <source>
        <dbReference type="ARBA" id="ARBA00022741"/>
    </source>
</evidence>
<keyword evidence="1 5" id="KW-0808">Transferase</keyword>
<evidence type="ECO:0000313" key="8">
    <source>
        <dbReference type="EMBL" id="NGP77893.1"/>
    </source>
</evidence>
<dbReference type="PANTHER" id="PTHR23359">
    <property type="entry name" value="NUCLEOTIDE KINASE"/>
    <property type="match status" value="1"/>
</dbReference>
<dbReference type="GO" id="GO:0044209">
    <property type="term" value="P:AMP salvage"/>
    <property type="evidence" value="ECO:0007669"/>
    <property type="project" value="UniProtKB-UniRule"/>
</dbReference>
<dbReference type="CDD" id="cd01428">
    <property type="entry name" value="ADK"/>
    <property type="match status" value="1"/>
</dbReference>
<keyword evidence="3 5" id="KW-0547">Nucleotide-binding</keyword>
<dbReference type="NCBIfam" id="NF011105">
    <property type="entry name" value="PRK14532.1"/>
    <property type="match status" value="1"/>
</dbReference>
<feature type="binding site" evidence="5">
    <location>
        <begin position="57"/>
        <end position="59"/>
    </location>
    <ligand>
        <name>AMP</name>
        <dbReference type="ChEBI" id="CHEBI:456215"/>
    </ligand>
</feature>
<evidence type="ECO:0000256" key="7">
    <source>
        <dbReference type="RuleBase" id="RU003331"/>
    </source>
</evidence>
<comment type="catalytic activity">
    <reaction evidence="5 7">
        <text>AMP + ATP = 2 ADP</text>
        <dbReference type="Rhea" id="RHEA:12973"/>
        <dbReference type="ChEBI" id="CHEBI:30616"/>
        <dbReference type="ChEBI" id="CHEBI:456215"/>
        <dbReference type="ChEBI" id="CHEBI:456216"/>
        <dbReference type="EC" id="2.7.4.3"/>
    </reaction>
</comment>
<dbReference type="Proteomes" id="UP000473278">
    <property type="component" value="Unassembled WGS sequence"/>
</dbReference>
<keyword evidence="5 7" id="KW-0067">ATP-binding</keyword>
<keyword evidence="2 5" id="KW-0545">Nucleotide biosynthesis</keyword>
<dbReference type="RefSeq" id="WP_165143588.1">
    <property type="nucleotide sequence ID" value="NZ_JAALLT010000004.1"/>
</dbReference>
<organism evidence="8 9">
    <name type="scientific">Halalkalibaculum roseum</name>
    <dbReference type="NCBI Taxonomy" id="2709311"/>
    <lineage>
        <taxon>Bacteria</taxon>
        <taxon>Pseudomonadati</taxon>
        <taxon>Balneolota</taxon>
        <taxon>Balneolia</taxon>
        <taxon>Balneolales</taxon>
        <taxon>Balneolaceae</taxon>
        <taxon>Halalkalibaculum</taxon>
    </lineage>
</organism>
<gene>
    <name evidence="5" type="primary">adk</name>
    <name evidence="8" type="ORF">G3570_14690</name>
</gene>
<evidence type="ECO:0000256" key="2">
    <source>
        <dbReference type="ARBA" id="ARBA00022727"/>
    </source>
</evidence>
<feature type="binding site" evidence="5">
    <location>
        <position position="31"/>
    </location>
    <ligand>
        <name>AMP</name>
        <dbReference type="ChEBI" id="CHEBI:456215"/>
    </ligand>
</feature>
<feature type="binding site" evidence="5">
    <location>
        <position position="127"/>
    </location>
    <ligand>
        <name>ATP</name>
        <dbReference type="ChEBI" id="CHEBI:30616"/>
    </ligand>
</feature>
<dbReference type="NCBIfam" id="NF011100">
    <property type="entry name" value="PRK14527.1"/>
    <property type="match status" value="1"/>
</dbReference>
<sequence length="189" mass="21344">MRIIIFGPPGAGKGTQAKLIKDEYDIPHLSTGEIFRNAIKNETDLGEKVKSILDAGELVPDETVVDLVAEELQKSRYDDGYILDGFPRTVAQAEAFDDILDENNEELDAFLMLKVPEKELIKRILSRGEGRSDDTEEGVKKRLSVYWEETQPVLDYYKGQEVVKEVYGVGSIDEIFSRIKKALAEDPYE</sequence>
<evidence type="ECO:0000256" key="5">
    <source>
        <dbReference type="HAMAP-Rule" id="MF_00235"/>
    </source>
</evidence>
<dbReference type="EMBL" id="JAALLT010000004">
    <property type="protein sequence ID" value="NGP77893.1"/>
    <property type="molecule type" value="Genomic_DNA"/>
</dbReference>
<keyword evidence="5" id="KW-0963">Cytoplasm</keyword>
<dbReference type="SUPFAM" id="SSF52540">
    <property type="entry name" value="P-loop containing nucleoside triphosphate hydrolases"/>
    <property type="match status" value="1"/>
</dbReference>
<dbReference type="InterPro" id="IPR000850">
    <property type="entry name" value="Adenylat/UMP-CMP_kin"/>
</dbReference>
<comment type="caution">
    <text evidence="8">The sequence shown here is derived from an EMBL/GenBank/DDBJ whole genome shotgun (WGS) entry which is preliminary data.</text>
</comment>
<feature type="binding site" evidence="5">
    <location>
        <position position="170"/>
    </location>
    <ligand>
        <name>ATP</name>
        <dbReference type="ChEBI" id="CHEBI:30616"/>
    </ligand>
</feature>
<name>A0A6M1TCM5_9BACT</name>
<feature type="binding site" evidence="5">
    <location>
        <position position="131"/>
    </location>
    <ligand>
        <name>AMP</name>
        <dbReference type="ChEBI" id="CHEBI:456215"/>
    </ligand>
</feature>
<dbReference type="GO" id="GO:0004017">
    <property type="term" value="F:AMP kinase activity"/>
    <property type="evidence" value="ECO:0007669"/>
    <property type="project" value="UniProtKB-UniRule"/>
</dbReference>
<reference evidence="8 9" key="1">
    <citation type="submission" date="2020-02" db="EMBL/GenBank/DDBJ databases">
        <title>Balneolaceae bacterium YR4-1, complete genome.</title>
        <authorList>
            <person name="Li Y."/>
            <person name="Wu S."/>
        </authorList>
    </citation>
    <scope>NUCLEOTIDE SEQUENCE [LARGE SCALE GENOMIC DNA]</scope>
    <source>
        <strain evidence="8 9">YR4-1</strain>
    </source>
</reference>
<dbReference type="PRINTS" id="PR00094">
    <property type="entry name" value="ADENYLTKNASE"/>
</dbReference>
<comment type="subunit">
    <text evidence="5 7">Monomer.</text>
</comment>
<feature type="region of interest" description="NMP" evidence="5">
    <location>
        <begin position="30"/>
        <end position="59"/>
    </location>
</feature>
<feature type="binding site" evidence="5">
    <location>
        <position position="36"/>
    </location>
    <ligand>
        <name>AMP</name>
        <dbReference type="ChEBI" id="CHEBI:456215"/>
    </ligand>
</feature>
<comment type="similarity">
    <text evidence="5 6">Belongs to the adenylate kinase family.</text>
</comment>
<evidence type="ECO:0000256" key="4">
    <source>
        <dbReference type="ARBA" id="ARBA00022777"/>
    </source>
</evidence>
<feature type="binding site" evidence="5">
    <location>
        <position position="92"/>
    </location>
    <ligand>
        <name>AMP</name>
        <dbReference type="ChEBI" id="CHEBI:456215"/>
    </ligand>
</feature>
<dbReference type="GO" id="GO:0005737">
    <property type="term" value="C:cytoplasm"/>
    <property type="evidence" value="ECO:0007669"/>
    <property type="project" value="UniProtKB-SubCell"/>
</dbReference>
<evidence type="ECO:0000256" key="1">
    <source>
        <dbReference type="ARBA" id="ARBA00022679"/>
    </source>
</evidence>
<comment type="pathway">
    <text evidence="5">Purine metabolism; AMP biosynthesis via salvage pathway; AMP from ADP: step 1/1.</text>
</comment>
<keyword evidence="4 5" id="KW-0418">Kinase</keyword>
<comment type="domain">
    <text evidence="5">Consists of three domains, a large central CORE domain and two small peripheral domains, NMPbind and LID, which undergo movements during catalysis. The LID domain closes over the site of phosphoryl transfer upon ATP binding. Assembling and dissambling the active center during each catalytic cycle provides an effective means to prevent ATP hydrolysis.</text>
</comment>
<dbReference type="AlphaFoldDB" id="A0A6M1TCM5"/>
<comment type="subcellular location">
    <subcellularLocation>
        <location evidence="5 7">Cytoplasm</location>
    </subcellularLocation>
</comment>
<feature type="binding site" evidence="5">
    <location>
        <begin position="85"/>
        <end position="88"/>
    </location>
    <ligand>
        <name>AMP</name>
        <dbReference type="ChEBI" id="CHEBI:456215"/>
    </ligand>
</feature>
<evidence type="ECO:0000313" key="9">
    <source>
        <dbReference type="Proteomes" id="UP000473278"/>
    </source>
</evidence>
<feature type="binding site" evidence="5">
    <location>
        <begin position="10"/>
        <end position="15"/>
    </location>
    <ligand>
        <name>ATP</name>
        <dbReference type="ChEBI" id="CHEBI:30616"/>
    </ligand>
</feature>
<dbReference type="EC" id="2.7.4.3" evidence="5 7"/>
<dbReference type="InterPro" id="IPR027417">
    <property type="entry name" value="P-loop_NTPase"/>
</dbReference>
<dbReference type="InterPro" id="IPR033690">
    <property type="entry name" value="Adenylat_kinase_CS"/>
</dbReference>
<dbReference type="GO" id="GO:0005524">
    <property type="term" value="F:ATP binding"/>
    <property type="evidence" value="ECO:0007669"/>
    <property type="project" value="UniProtKB-UniRule"/>
</dbReference>
<dbReference type="NCBIfam" id="NF001381">
    <property type="entry name" value="PRK00279.1-3"/>
    <property type="match status" value="1"/>
</dbReference>
<dbReference type="NCBIfam" id="NF011104">
    <property type="entry name" value="PRK14531.1"/>
    <property type="match status" value="1"/>
</dbReference>
<dbReference type="Pfam" id="PF00406">
    <property type="entry name" value="ADK"/>
    <property type="match status" value="1"/>
</dbReference>
<dbReference type="Gene3D" id="3.40.50.300">
    <property type="entry name" value="P-loop containing nucleotide triphosphate hydrolases"/>
    <property type="match status" value="1"/>
</dbReference>
<keyword evidence="9" id="KW-1185">Reference proteome</keyword>
<feature type="binding site" evidence="5">
    <location>
        <position position="142"/>
    </location>
    <ligand>
        <name>AMP</name>
        <dbReference type="ChEBI" id="CHEBI:456215"/>
    </ligand>
</feature>
<evidence type="ECO:0000256" key="6">
    <source>
        <dbReference type="RuleBase" id="RU003330"/>
    </source>
</evidence>
<protein>
    <recommendedName>
        <fullName evidence="5 7">Adenylate kinase</fullName>
        <shortName evidence="5">AK</shortName>
        <ecNumber evidence="5 7">2.7.4.3</ecNumber>
    </recommendedName>
    <alternativeName>
        <fullName evidence="5">ATP-AMP transphosphorylase</fullName>
    </alternativeName>
    <alternativeName>
        <fullName evidence="5">ATP:AMP phosphotransferase</fullName>
    </alternativeName>
    <alternativeName>
        <fullName evidence="5">Adenylate monophosphate kinase</fullName>
    </alternativeName>
</protein>